<reference evidence="2" key="1">
    <citation type="submission" date="2022-12" db="EMBL/GenBank/DDBJ databases">
        <authorList>
            <person name="Alioto T."/>
            <person name="Alioto T."/>
            <person name="Gomez Garrido J."/>
        </authorList>
    </citation>
    <scope>NUCLEOTIDE SEQUENCE</scope>
</reference>
<evidence type="ECO:0000256" key="1">
    <source>
        <dbReference type="SAM" id="MobiDB-lite"/>
    </source>
</evidence>
<proteinExistence type="predicted"/>
<gene>
    <name evidence="2" type="ORF">PODLI_1B014150</name>
</gene>
<name>A0AA35PF70_9SAUR</name>
<keyword evidence="3" id="KW-1185">Reference proteome</keyword>
<dbReference type="Proteomes" id="UP001178461">
    <property type="component" value="Chromosome 8"/>
</dbReference>
<organism evidence="2 3">
    <name type="scientific">Podarcis lilfordi</name>
    <name type="common">Lilford's wall lizard</name>
    <dbReference type="NCBI Taxonomy" id="74358"/>
    <lineage>
        <taxon>Eukaryota</taxon>
        <taxon>Metazoa</taxon>
        <taxon>Chordata</taxon>
        <taxon>Craniata</taxon>
        <taxon>Vertebrata</taxon>
        <taxon>Euteleostomi</taxon>
        <taxon>Lepidosauria</taxon>
        <taxon>Squamata</taxon>
        <taxon>Bifurcata</taxon>
        <taxon>Unidentata</taxon>
        <taxon>Episquamata</taxon>
        <taxon>Laterata</taxon>
        <taxon>Lacertibaenia</taxon>
        <taxon>Lacertidae</taxon>
        <taxon>Podarcis</taxon>
    </lineage>
</organism>
<dbReference type="AlphaFoldDB" id="A0AA35PF70"/>
<evidence type="ECO:0000313" key="2">
    <source>
        <dbReference type="EMBL" id="CAI5782482.1"/>
    </source>
</evidence>
<accession>A0AA35PF70</accession>
<dbReference type="EMBL" id="OX395133">
    <property type="protein sequence ID" value="CAI5782482.1"/>
    <property type="molecule type" value="Genomic_DNA"/>
</dbReference>
<evidence type="ECO:0000313" key="3">
    <source>
        <dbReference type="Proteomes" id="UP001178461"/>
    </source>
</evidence>
<protein>
    <submittedName>
        <fullName evidence="2">Uncharacterized protein</fullName>
    </submittedName>
</protein>
<feature type="region of interest" description="Disordered" evidence="1">
    <location>
        <begin position="73"/>
        <end position="92"/>
    </location>
</feature>
<sequence>MQKINIFPFKREPREGDLFTRPPTKLPQLEMHPARGRASTIANKAAGTVVCVSMRKRRNAVVGVFVRKQGGSEQQGCQVSARGSHRQPEPDLSTSIVQFRHSTLSHRHRFFCCTDSIATRKEPIFTPNDH</sequence>